<dbReference type="InterPro" id="IPR050272">
    <property type="entry name" value="Isochorismatase-like_hydrls"/>
</dbReference>
<comment type="caution">
    <text evidence="3">The sequence shown here is derived from an EMBL/GenBank/DDBJ whole genome shotgun (WGS) entry which is preliminary data.</text>
</comment>
<dbReference type="Pfam" id="PF00857">
    <property type="entry name" value="Isochorismatase"/>
    <property type="match status" value="1"/>
</dbReference>
<feature type="domain" description="Isochorismatase-like" evidence="2">
    <location>
        <begin position="35"/>
        <end position="187"/>
    </location>
</feature>
<keyword evidence="4" id="KW-1185">Reference proteome</keyword>
<dbReference type="CDD" id="cd00431">
    <property type="entry name" value="cysteine_hydrolases"/>
    <property type="match status" value="1"/>
</dbReference>
<dbReference type="InterPro" id="IPR036380">
    <property type="entry name" value="Isochorismatase-like_sf"/>
</dbReference>
<evidence type="ECO:0000259" key="2">
    <source>
        <dbReference type="Pfam" id="PF00857"/>
    </source>
</evidence>
<dbReference type="SUPFAM" id="SSF52499">
    <property type="entry name" value="Isochorismatase-like hydrolases"/>
    <property type="match status" value="1"/>
</dbReference>
<dbReference type="EMBL" id="SMBY01000021">
    <property type="protein sequence ID" value="TCV01278.1"/>
    <property type="molecule type" value="Genomic_DNA"/>
</dbReference>
<evidence type="ECO:0000313" key="3">
    <source>
        <dbReference type="EMBL" id="TCV01278.1"/>
    </source>
</evidence>
<organism evidence="3 4">
    <name type="scientific">Samsonia erythrinae</name>
    <dbReference type="NCBI Taxonomy" id="160434"/>
    <lineage>
        <taxon>Bacteria</taxon>
        <taxon>Pseudomonadati</taxon>
        <taxon>Pseudomonadota</taxon>
        <taxon>Gammaproteobacteria</taxon>
        <taxon>Enterobacterales</taxon>
        <taxon>Pectobacteriaceae</taxon>
        <taxon>Samsonia</taxon>
    </lineage>
</organism>
<accession>A0A4R3VCF3</accession>
<proteinExistence type="predicted"/>
<keyword evidence="1" id="KW-0378">Hydrolase</keyword>
<evidence type="ECO:0000313" key="4">
    <source>
        <dbReference type="Proteomes" id="UP000295433"/>
    </source>
</evidence>
<protein>
    <submittedName>
        <fullName evidence="3">Nicotinamidase-related amidase</fullName>
    </submittedName>
</protein>
<sequence>MSLKFHLIPQSRNVTFYLTKWVINDHRQRDKMKKALIVIDAQNDYLTDGRYPLWNIDNTVENIKEKLIKSIKNGDLIVYIQHVSPLGSAFFEEKTYGTELISSISELTENAVIIQKKHADSFDETNLGNVLNSNNINEIDIVGMMTQNCVLFTALSGIAKKYNVNILANCCTSVSPVIHAVAIRGLSRIEKINLC</sequence>
<gene>
    <name evidence="3" type="ORF">EDC54_1213</name>
</gene>
<dbReference type="PANTHER" id="PTHR43540">
    <property type="entry name" value="PEROXYUREIDOACRYLATE/UREIDOACRYLATE AMIDOHYDROLASE-RELATED"/>
    <property type="match status" value="1"/>
</dbReference>
<dbReference type="PANTHER" id="PTHR43540:SF15">
    <property type="entry name" value="BLR5631 PROTEIN"/>
    <property type="match status" value="1"/>
</dbReference>
<evidence type="ECO:0000256" key="1">
    <source>
        <dbReference type="ARBA" id="ARBA00022801"/>
    </source>
</evidence>
<dbReference type="Gene3D" id="3.40.50.850">
    <property type="entry name" value="Isochorismatase-like"/>
    <property type="match status" value="1"/>
</dbReference>
<dbReference type="InterPro" id="IPR000868">
    <property type="entry name" value="Isochorismatase-like_dom"/>
</dbReference>
<name>A0A4R3VCF3_9GAMM</name>
<dbReference type="Proteomes" id="UP000295433">
    <property type="component" value="Unassembled WGS sequence"/>
</dbReference>
<reference evidence="3 4" key="1">
    <citation type="submission" date="2019-03" db="EMBL/GenBank/DDBJ databases">
        <title>Genomic Encyclopedia of Type Strains, Phase IV (KMG-IV): sequencing the most valuable type-strain genomes for metagenomic binning, comparative biology and taxonomic classification.</title>
        <authorList>
            <person name="Goeker M."/>
        </authorList>
    </citation>
    <scope>NUCLEOTIDE SEQUENCE [LARGE SCALE GENOMIC DNA]</scope>
    <source>
        <strain evidence="3 4">DSM 16730</strain>
    </source>
</reference>
<dbReference type="GO" id="GO:0016787">
    <property type="term" value="F:hydrolase activity"/>
    <property type="evidence" value="ECO:0007669"/>
    <property type="project" value="UniProtKB-KW"/>
</dbReference>
<dbReference type="AlphaFoldDB" id="A0A4R3VCF3"/>